<sequence length="288" mass="31584">MHSPTSFAGALNEDVLYDILQRLGRKDLASACLIDKSCQAIAEPLLYTRFDCRWEWCSVWPTPIITFLNAILRRPALAKHVRVLNFTGKRASSQPLDCQPPLIPIKALDIEAASRAVMTTGVSFMDEWRQQLSDRSMDALVALVVSQTPMITHLILERAWSLRPRLLCMVVAASLDGNYNLPTLPDDNHIAVLMDDRRRGPRIKAADPYSGSDASTGPTAAQGLTNVLHDYSSVNCGWPSTDGAVAYRMTSQLSQGKPVLVTELSAAANKATIGGFDTTNGIQQWSFP</sequence>
<dbReference type="EMBL" id="CP051141">
    <property type="protein sequence ID" value="QIW98322.1"/>
    <property type="molecule type" value="Genomic_DNA"/>
</dbReference>
<dbReference type="OrthoDB" id="3705926at2759"/>
<evidence type="ECO:0008006" key="3">
    <source>
        <dbReference type="Google" id="ProtNLM"/>
    </source>
</evidence>
<evidence type="ECO:0000313" key="2">
    <source>
        <dbReference type="Proteomes" id="UP000503462"/>
    </source>
</evidence>
<proteinExistence type="predicted"/>
<evidence type="ECO:0000313" key="1">
    <source>
        <dbReference type="EMBL" id="QIW98322.1"/>
    </source>
</evidence>
<protein>
    <recommendedName>
        <fullName evidence="3">F-box domain-containing protein</fullName>
    </recommendedName>
</protein>
<gene>
    <name evidence="1" type="ORF">AMS68_003840</name>
</gene>
<reference evidence="1 2" key="1">
    <citation type="journal article" date="2016" name="Sci. Rep.">
        <title>Peltaster fructicola genome reveals evolution from an invasive phytopathogen to an ectophytic parasite.</title>
        <authorList>
            <person name="Xu C."/>
            <person name="Chen H."/>
            <person name="Gleason M.L."/>
            <person name="Xu J.R."/>
            <person name="Liu H."/>
            <person name="Zhang R."/>
            <person name="Sun G."/>
        </authorList>
    </citation>
    <scope>NUCLEOTIDE SEQUENCE [LARGE SCALE GENOMIC DNA]</scope>
    <source>
        <strain evidence="1 2">LNHT1506</strain>
    </source>
</reference>
<keyword evidence="2" id="KW-1185">Reference proteome</keyword>
<accession>A0A6H0XUB9</accession>
<dbReference type="Proteomes" id="UP000503462">
    <property type="component" value="Chromosome 3"/>
</dbReference>
<organism evidence="1 2">
    <name type="scientific">Peltaster fructicola</name>
    <dbReference type="NCBI Taxonomy" id="286661"/>
    <lineage>
        <taxon>Eukaryota</taxon>
        <taxon>Fungi</taxon>
        <taxon>Dikarya</taxon>
        <taxon>Ascomycota</taxon>
        <taxon>Pezizomycotina</taxon>
        <taxon>Dothideomycetes</taxon>
        <taxon>Dothideomycetes incertae sedis</taxon>
        <taxon>Peltaster</taxon>
    </lineage>
</organism>
<name>A0A6H0XUB9_9PEZI</name>
<dbReference type="AlphaFoldDB" id="A0A6H0XUB9"/>